<feature type="region of interest" description="Disordered" evidence="7">
    <location>
        <begin position="79"/>
        <end position="102"/>
    </location>
</feature>
<feature type="compositionally biased region" description="Gly residues" evidence="7">
    <location>
        <begin position="88"/>
        <end position="98"/>
    </location>
</feature>
<keyword evidence="9" id="KW-1185">Reference proteome</keyword>
<dbReference type="GO" id="GO:0048038">
    <property type="term" value="F:quinone binding"/>
    <property type="evidence" value="ECO:0007669"/>
    <property type="project" value="UniProtKB-KW"/>
</dbReference>
<organism evidence="8 9">
    <name type="scientific">Chara braunii</name>
    <name type="common">Braun's stonewort</name>
    <dbReference type="NCBI Taxonomy" id="69332"/>
    <lineage>
        <taxon>Eukaryota</taxon>
        <taxon>Viridiplantae</taxon>
        <taxon>Streptophyta</taxon>
        <taxon>Charophyceae</taxon>
        <taxon>Charales</taxon>
        <taxon>Characeae</taxon>
        <taxon>Chara</taxon>
    </lineage>
</organism>
<dbReference type="EMBL" id="BFEA01000433">
    <property type="protein sequence ID" value="GBG83231.1"/>
    <property type="molecule type" value="Genomic_DNA"/>
</dbReference>
<keyword evidence="3" id="KW-0618">Plastoquinone</keyword>
<keyword evidence="4" id="KW-1278">Translocase</keyword>
<evidence type="ECO:0000256" key="6">
    <source>
        <dbReference type="ARBA" id="ARBA00023136"/>
    </source>
</evidence>
<proteinExistence type="predicted"/>
<keyword evidence="1" id="KW-0874">Quinone</keyword>
<name>A0A388LLU5_CHABU</name>
<dbReference type="PANTHER" id="PTHR35515">
    <property type="entry name" value="NAD(P)H-QUINONE OXIDOREDUCTASE SUBUNIT N, CHLOROPLASTIC"/>
    <property type="match status" value="1"/>
</dbReference>
<evidence type="ECO:0000313" key="8">
    <source>
        <dbReference type="EMBL" id="GBG83231.1"/>
    </source>
</evidence>
<protein>
    <submittedName>
        <fullName evidence="8">Uncharacterized protein</fullName>
    </submittedName>
</protein>
<dbReference type="Gramene" id="GBG83231">
    <property type="protein sequence ID" value="GBG83231"/>
    <property type="gene ID" value="CBR_g36846"/>
</dbReference>
<sequence>MAAAAASTCVSLAANVKLSASLASRAGQELVGQQQEQSGSRPGLAARSFRSEFLGAAGSSSDECADDSAACRVLAPAAGTVSSPSRGGRCGGGTGYGGSQRVEWQPSLRRRNGLAKSIGYGGRGSSSRARVSCGIMDFLGADLLRFDVGRWKRDLDTHGALAVYCPLEGGSEGRYACGLKDDGWNFMNISARGLGDPEAYLSKIHAVTPVLSKAELQYLVLLPALRPNVRVVAEMGGYRQFRWKPLKDVVGLPPLKELPDSTTATGSTSASSIETAIVPSGEKLEV</sequence>
<evidence type="ECO:0000256" key="7">
    <source>
        <dbReference type="SAM" id="MobiDB-lite"/>
    </source>
</evidence>
<accession>A0A388LLU5</accession>
<keyword evidence="6" id="KW-0472">Membrane</keyword>
<evidence type="ECO:0000256" key="3">
    <source>
        <dbReference type="ARBA" id="ARBA00022957"/>
    </source>
</evidence>
<evidence type="ECO:0000256" key="2">
    <source>
        <dbReference type="ARBA" id="ARBA00022857"/>
    </source>
</evidence>
<keyword evidence="5" id="KW-0520">NAD</keyword>
<dbReference type="GO" id="GO:0016655">
    <property type="term" value="F:oxidoreductase activity, acting on NAD(P)H, quinone or similar compound as acceptor"/>
    <property type="evidence" value="ECO:0007669"/>
    <property type="project" value="InterPro"/>
</dbReference>
<dbReference type="AlphaFoldDB" id="A0A388LLU5"/>
<evidence type="ECO:0000256" key="1">
    <source>
        <dbReference type="ARBA" id="ARBA00022719"/>
    </source>
</evidence>
<dbReference type="PANTHER" id="PTHR35515:SF1">
    <property type="entry name" value="NAD(P)H-QUINONE OXIDOREDUCTASE SUBUNIT N, CHLOROPLASTIC"/>
    <property type="match status" value="1"/>
</dbReference>
<dbReference type="InterPro" id="IPR020874">
    <property type="entry name" value="NAD(P)H-quinone_OxRdtase_su_N"/>
</dbReference>
<gene>
    <name evidence="8" type="ORF">CBR_g36846</name>
</gene>
<keyword evidence="2" id="KW-0521">NADP</keyword>
<evidence type="ECO:0000256" key="5">
    <source>
        <dbReference type="ARBA" id="ARBA00023027"/>
    </source>
</evidence>
<reference evidence="8 9" key="1">
    <citation type="journal article" date="2018" name="Cell">
        <title>The Chara Genome: Secondary Complexity and Implications for Plant Terrestrialization.</title>
        <authorList>
            <person name="Nishiyama T."/>
            <person name="Sakayama H."/>
            <person name="Vries J.D."/>
            <person name="Buschmann H."/>
            <person name="Saint-Marcoux D."/>
            <person name="Ullrich K.K."/>
            <person name="Haas F.B."/>
            <person name="Vanderstraeten L."/>
            <person name="Becker D."/>
            <person name="Lang D."/>
            <person name="Vosolsobe S."/>
            <person name="Rombauts S."/>
            <person name="Wilhelmsson P.K.I."/>
            <person name="Janitza P."/>
            <person name="Kern R."/>
            <person name="Heyl A."/>
            <person name="Rumpler F."/>
            <person name="Villalobos L.I.A.C."/>
            <person name="Clay J.M."/>
            <person name="Skokan R."/>
            <person name="Toyoda A."/>
            <person name="Suzuki Y."/>
            <person name="Kagoshima H."/>
            <person name="Schijlen E."/>
            <person name="Tajeshwar N."/>
            <person name="Catarino B."/>
            <person name="Hetherington A.J."/>
            <person name="Saltykova A."/>
            <person name="Bonnot C."/>
            <person name="Breuninger H."/>
            <person name="Symeonidi A."/>
            <person name="Radhakrishnan G.V."/>
            <person name="Van Nieuwerburgh F."/>
            <person name="Deforce D."/>
            <person name="Chang C."/>
            <person name="Karol K.G."/>
            <person name="Hedrich R."/>
            <person name="Ulvskov P."/>
            <person name="Glockner G."/>
            <person name="Delwiche C.F."/>
            <person name="Petrasek J."/>
            <person name="Van de Peer Y."/>
            <person name="Friml J."/>
            <person name="Beilby M."/>
            <person name="Dolan L."/>
            <person name="Kohara Y."/>
            <person name="Sugano S."/>
            <person name="Fujiyama A."/>
            <person name="Delaux P.-M."/>
            <person name="Quint M."/>
            <person name="TheiBen G."/>
            <person name="Hagemann M."/>
            <person name="Harholt J."/>
            <person name="Dunand C."/>
            <person name="Zachgo S."/>
            <person name="Langdale J."/>
            <person name="Maumus F."/>
            <person name="Straeten D.V.D."/>
            <person name="Gould S.B."/>
            <person name="Rensing S.A."/>
        </authorList>
    </citation>
    <scope>NUCLEOTIDE SEQUENCE [LARGE SCALE GENOMIC DNA]</scope>
    <source>
        <strain evidence="8 9">S276</strain>
    </source>
</reference>
<dbReference type="OrthoDB" id="2013402at2759"/>
<dbReference type="Pfam" id="PF11909">
    <property type="entry name" value="NdhN"/>
    <property type="match status" value="2"/>
</dbReference>
<dbReference type="Proteomes" id="UP000265515">
    <property type="component" value="Unassembled WGS sequence"/>
</dbReference>
<evidence type="ECO:0000313" key="9">
    <source>
        <dbReference type="Proteomes" id="UP000265515"/>
    </source>
</evidence>
<comment type="caution">
    <text evidence="8">The sequence shown here is derived from an EMBL/GenBank/DDBJ whole genome shotgun (WGS) entry which is preliminary data.</text>
</comment>
<dbReference type="STRING" id="69332.A0A388LLU5"/>
<dbReference type="GO" id="GO:0016020">
    <property type="term" value="C:membrane"/>
    <property type="evidence" value="ECO:0007669"/>
    <property type="project" value="InterPro"/>
</dbReference>
<evidence type="ECO:0000256" key="4">
    <source>
        <dbReference type="ARBA" id="ARBA00022967"/>
    </source>
</evidence>